<organism evidence="1 2">
    <name type="scientific">Branchiibius cervicis</name>
    <dbReference type="NCBI Taxonomy" id="908252"/>
    <lineage>
        <taxon>Bacteria</taxon>
        <taxon>Bacillati</taxon>
        <taxon>Actinomycetota</taxon>
        <taxon>Actinomycetes</taxon>
        <taxon>Micrococcales</taxon>
        <taxon>Dermacoccaceae</taxon>
        <taxon>Branchiibius</taxon>
    </lineage>
</organism>
<reference evidence="2" key="1">
    <citation type="journal article" date="2019" name="Int. J. Syst. Evol. Microbiol.">
        <title>The Global Catalogue of Microorganisms (GCM) 10K type strain sequencing project: providing services to taxonomists for standard genome sequencing and annotation.</title>
        <authorList>
            <consortium name="The Broad Institute Genomics Platform"/>
            <consortium name="The Broad Institute Genome Sequencing Center for Infectious Disease"/>
            <person name="Wu L."/>
            <person name="Ma J."/>
        </authorList>
    </citation>
    <scope>NUCLEOTIDE SEQUENCE [LARGE SCALE GENOMIC DNA]</scope>
    <source>
        <strain evidence="2">NBRC 106593</strain>
    </source>
</reference>
<dbReference type="RefSeq" id="WP_377821908.1">
    <property type="nucleotide sequence ID" value="NZ_JBHSWJ010000002.1"/>
</dbReference>
<dbReference type="Proteomes" id="UP001596356">
    <property type="component" value="Unassembled WGS sequence"/>
</dbReference>
<gene>
    <name evidence="1" type="ORF">ACFQBT_08410</name>
</gene>
<evidence type="ECO:0000313" key="1">
    <source>
        <dbReference type="EMBL" id="MFC6713843.1"/>
    </source>
</evidence>
<proteinExistence type="predicted"/>
<comment type="caution">
    <text evidence="1">The sequence shown here is derived from an EMBL/GenBank/DDBJ whole genome shotgun (WGS) entry which is preliminary data.</text>
</comment>
<keyword evidence="2" id="KW-1185">Reference proteome</keyword>
<name>A0ABW2ASN5_9MICO</name>
<sequence>MTASDYGYQYVVLRYVPAVDREEFVNVGVVLYAQLADFLGVAYELDALRLRAFSPAVDLHALAQSLAALERVCDDDPPPGLPQHAKPGQRFGWLSAPRSTVLQPGPVHGGVTADPAAELQRLVKKLVT</sequence>
<dbReference type="Pfam" id="PF11236">
    <property type="entry name" value="DUF3037"/>
    <property type="match status" value="1"/>
</dbReference>
<evidence type="ECO:0000313" key="2">
    <source>
        <dbReference type="Proteomes" id="UP001596356"/>
    </source>
</evidence>
<protein>
    <submittedName>
        <fullName evidence="1">DUF3037 domain-containing protein</fullName>
    </submittedName>
</protein>
<dbReference type="InterPro" id="IPR021398">
    <property type="entry name" value="DUF3037"/>
</dbReference>
<dbReference type="EMBL" id="JBHSWJ010000002">
    <property type="protein sequence ID" value="MFC6713843.1"/>
    <property type="molecule type" value="Genomic_DNA"/>
</dbReference>
<accession>A0ABW2ASN5</accession>